<dbReference type="Gene3D" id="3.40.630.10">
    <property type="entry name" value="Zn peptidases"/>
    <property type="match status" value="1"/>
</dbReference>
<organism evidence="2 3">
    <name type="scientific">Cymbomonas tetramitiformis</name>
    <dbReference type="NCBI Taxonomy" id="36881"/>
    <lineage>
        <taxon>Eukaryota</taxon>
        <taxon>Viridiplantae</taxon>
        <taxon>Chlorophyta</taxon>
        <taxon>Pyramimonadophyceae</taxon>
        <taxon>Pyramimonadales</taxon>
        <taxon>Pyramimonadaceae</taxon>
        <taxon>Cymbomonas</taxon>
    </lineage>
</organism>
<reference evidence="2 3" key="1">
    <citation type="journal article" date="2015" name="Genome Biol. Evol.">
        <title>Comparative Genomics of a Bacterivorous Green Alga Reveals Evolutionary Causalities and Consequences of Phago-Mixotrophic Mode of Nutrition.</title>
        <authorList>
            <person name="Burns J.A."/>
            <person name="Paasch A."/>
            <person name="Narechania A."/>
            <person name="Kim E."/>
        </authorList>
    </citation>
    <scope>NUCLEOTIDE SEQUENCE [LARGE SCALE GENOMIC DNA]</scope>
    <source>
        <strain evidence="2 3">PLY_AMNH</strain>
    </source>
</reference>
<feature type="region of interest" description="Disordered" evidence="1">
    <location>
        <begin position="1039"/>
        <end position="1060"/>
    </location>
</feature>
<proteinExistence type="predicted"/>
<name>A0AAE0L3G8_9CHLO</name>
<dbReference type="Proteomes" id="UP001190700">
    <property type="component" value="Unassembled WGS sequence"/>
</dbReference>
<evidence type="ECO:0000313" key="2">
    <source>
        <dbReference type="EMBL" id="KAK3270766.1"/>
    </source>
</evidence>
<evidence type="ECO:0000313" key="3">
    <source>
        <dbReference type="Proteomes" id="UP001190700"/>
    </source>
</evidence>
<dbReference type="EMBL" id="LGRX02010206">
    <property type="protein sequence ID" value="KAK3270766.1"/>
    <property type="molecule type" value="Genomic_DNA"/>
</dbReference>
<sequence length="1242" mass="134505">MNHVEKEAMREAVLNSSAVIAVITGDDEPEGREEPVEDFSYFKREFCLQELRWAKNEGKFVQPVIDIRDKERVGEFMATAPDDLKYLGDTQMLEVYTGTRVLLDAAADQIIRFKDEKLQRQMRLRRYTGVWSEEEAQSVQVTQIGRSACGATAVLNCLKALSLERNAELVANAVGDRRRATEGSLEDYLLSRSRAGATPADLIAGVHQLSEGRVLGRFFPMHPECSFPEGDLGSWMAQWLALGVVGVATMNLQRGRPSGTPKEELPDAWHHQMVYAVSEAGLHLANPLCIRPFLELRESLCSEPSLRVRASDVRAFAPRIPGQLSLPENGLWQELRVAEEVTRLWRNASSSHFVTIPYENSSGITLFATGARNMEALARAPELRPQLPRGVESNSAPPKFHGVFHTHTKKTCIHARELGPHPRCSGEMEVGVWIPGQGPSALYPTRGSVRGYQIKLWEGTPQYVTGFLTGMDVQWSNRTAWVRTADLPPEEARQSPEEVRQSPEAVTVVDTDGDHLRFEKDATSGDVSYYVNGQKRLLGAKLIGAEEGRVTIAGRRASDGRDQRRYFTVPESSTTLPNLRMILCGRTTPCPPQPDPHPYAPNPGLVSLSSIVHDFLRIYNPTGSEQAIMAAIEAWAGKRNLPFTSDPTWGAHFVIRRKGGPSGAAAPDAPEALHRRPVVLNAHLDSDGPGRGGGCVTQAALDSIRWDPVADALTWDPALGEVGLDDKTGLAVALYVAELVQGGVLQLPFDLHVLCTVAEEVGQLGALRGPLSVMIPSHARFVLCIDRKTKGRGAPVAGGRPVRHVVGKYMGIPLTVPAEAKLGNVLYPASPSAPSGLLQHLHQGASRAGISAFGAAESPHCSDALELRIRYDAEVVLPAVMERLIPGIGGIPMEKLKSGEVDLSKDHCVADQLACYTAHELMGTHSFVTNEIDADTLAAQFQSALDENDADRFEALCVLARGRPVTFSDVSVHSSSVNEKIPDAIDEFAAYCQPADLSFGGFAVGGAREPTPSFGTASLVVDSQSTVEDFPAVVRDLGGYPIVRPQPQPQTDDEDDGSDHSIIRPRFEIEEPSYCFADIVAKSFAPELHLQHVYMPGENYVDLVPDDSTDDECIEPHLTPSVVPAQPRRAVGTPHAHHALVASLVATFFCLCAITAPTTGQAVGDVLPDTPAVLELLAGGAVYLAPWHTTPPTTLTSTTILDLPPTPAPTPPRPPTPSVTEPPGTLTLLRAGAHVPCTVFSG</sequence>
<feature type="region of interest" description="Disordered" evidence="1">
    <location>
        <begin position="1201"/>
        <end position="1220"/>
    </location>
</feature>
<dbReference type="SUPFAM" id="SSF53187">
    <property type="entry name" value="Zn-dependent exopeptidases"/>
    <property type="match status" value="1"/>
</dbReference>
<comment type="caution">
    <text evidence="2">The sequence shown here is derived from an EMBL/GenBank/DDBJ whole genome shotgun (WGS) entry which is preliminary data.</text>
</comment>
<keyword evidence="3" id="KW-1185">Reference proteome</keyword>
<accession>A0AAE0L3G8</accession>
<dbReference type="AlphaFoldDB" id="A0AAE0L3G8"/>
<gene>
    <name evidence="2" type="ORF">CYMTET_20854</name>
</gene>
<feature type="compositionally biased region" description="Pro residues" evidence="1">
    <location>
        <begin position="1204"/>
        <end position="1217"/>
    </location>
</feature>
<evidence type="ECO:0000256" key="1">
    <source>
        <dbReference type="SAM" id="MobiDB-lite"/>
    </source>
</evidence>
<protein>
    <submittedName>
        <fullName evidence="2">Uncharacterized protein</fullName>
    </submittedName>
</protein>